<proteinExistence type="predicted"/>
<name>A0AA86R1I2_9EUKA</name>
<dbReference type="EMBL" id="CAXDID020000040">
    <property type="protein sequence ID" value="CAL6000130.1"/>
    <property type="molecule type" value="Genomic_DNA"/>
</dbReference>
<keyword evidence="1" id="KW-0812">Transmembrane</keyword>
<dbReference type="AlphaFoldDB" id="A0AA86R1I2"/>
<dbReference type="EMBL" id="CATOUU010001064">
    <property type="protein sequence ID" value="CAI9969991.1"/>
    <property type="molecule type" value="Genomic_DNA"/>
</dbReference>
<evidence type="ECO:0000256" key="1">
    <source>
        <dbReference type="SAM" id="Phobius"/>
    </source>
</evidence>
<feature type="transmembrane region" description="Helical" evidence="1">
    <location>
        <begin position="450"/>
        <end position="469"/>
    </location>
</feature>
<comment type="caution">
    <text evidence="2">The sequence shown here is derived from an EMBL/GenBank/DDBJ whole genome shotgun (WGS) entry which is preliminary data.</text>
</comment>
<evidence type="ECO:0000313" key="2">
    <source>
        <dbReference type="EMBL" id="CAI9969991.1"/>
    </source>
</evidence>
<dbReference type="Proteomes" id="UP001642409">
    <property type="component" value="Unassembled WGS sequence"/>
</dbReference>
<reference evidence="3 4" key="2">
    <citation type="submission" date="2024-07" db="EMBL/GenBank/DDBJ databases">
        <authorList>
            <person name="Akdeniz Z."/>
        </authorList>
    </citation>
    <scope>NUCLEOTIDE SEQUENCE [LARGE SCALE GENOMIC DNA]</scope>
</reference>
<reference evidence="2" key="1">
    <citation type="submission" date="2023-06" db="EMBL/GenBank/DDBJ databases">
        <authorList>
            <person name="Kurt Z."/>
        </authorList>
    </citation>
    <scope>NUCLEOTIDE SEQUENCE</scope>
</reference>
<evidence type="ECO:0000313" key="3">
    <source>
        <dbReference type="EMBL" id="CAL6000130.1"/>
    </source>
</evidence>
<accession>A0AA86R1I2</accession>
<protein>
    <recommendedName>
        <fullName evidence="5">Transmembrane protein</fullName>
    </recommendedName>
</protein>
<evidence type="ECO:0008006" key="5">
    <source>
        <dbReference type="Google" id="ProtNLM"/>
    </source>
</evidence>
<evidence type="ECO:0000313" key="4">
    <source>
        <dbReference type="Proteomes" id="UP001642409"/>
    </source>
</evidence>
<organism evidence="2">
    <name type="scientific">Hexamita inflata</name>
    <dbReference type="NCBI Taxonomy" id="28002"/>
    <lineage>
        <taxon>Eukaryota</taxon>
        <taxon>Metamonada</taxon>
        <taxon>Diplomonadida</taxon>
        <taxon>Hexamitidae</taxon>
        <taxon>Hexamitinae</taxon>
        <taxon>Hexamita</taxon>
    </lineage>
</organism>
<keyword evidence="4" id="KW-1185">Reference proteome</keyword>
<gene>
    <name evidence="3" type="ORF">HINF_LOCUS16555</name>
    <name evidence="2" type="ORF">HINF_LOCUS57636</name>
</gene>
<keyword evidence="1" id="KW-1133">Transmembrane helix</keyword>
<keyword evidence="1" id="KW-0472">Membrane</keyword>
<sequence length="705" mass="82360">MGMETILDQFNSSFYNVTGNVSQFDQLMRTCYYLAANGQPNIAYYKLMKYISISLTQKSAMMNQYIIKRDTDVSDIQYSETQIENTQTVFPFMVYDLLFVMNDIALFNQAVQNLENLIGDSRILEIQLGHIFHDQQDIALKQINAKYYEDYMSYAKTEISNLTIQRFKLFNNILDQFQMHYFSFSSGSNWKAIMKEQLKAQPYGQTLKYRIGQINGNIAITKALLVTNKNLDNQTWVNGFLTIVLNQKFDLNINGQYTLLDGNARYISGIQENQYIEGIRQLLVDYKYLQQIRINNTINDYQYVYELNNNFWDDALVRADNNDFTLIIQSEKNTFLNYLNIVDYTESEMHTRTIIFNASSPYFYCGKIFVKQFGALDGLLIIYEGVTFNTQESINLYQKQFLEQYDEATNIHKLDQHYYNLTSRDVKTTQIIRTSNIINKIAISYKKFEIILLIYCFSVPLIVLIILSLQPLRPNGTYYDDIDVENISKNDPDINLLNQIDEIDYNQQNNTFYIVPQPRKFKCLTFNAYRRVLFTADQTYYNNYIDFPHNLLQSIVFQPETELNEISFQIFTSSQQYALMINQLKKCTSYLQSTFVNLSGSLTLKYNITAHSYQRPRLSTYKAENVNGSVVSSRIPSRLPSKLPSLINSFTLSFKDNDEYYQMCFDDSGLFYQKRFSSPLGAQILKFSRQKITQSIDELVNSAIE</sequence>